<keyword evidence="3" id="KW-0472">Membrane</keyword>
<feature type="transmembrane region" description="Helical" evidence="3">
    <location>
        <begin position="12"/>
        <end position="30"/>
    </location>
</feature>
<sequence>MRNNKGFTLTEVLVVLVLLTVITTAFWNLLSTSSKDYQSQTKNANSLNELSYIAKLMTRDFRKSVSLQVSGESFKVGNINYKIVNNQIERDSELFQTKFKNICIGNPNPKTKKSTNCSEELPKPKTNDADSLYIHLIDVEGNEVKTMIYERGGKNNETTKK</sequence>
<reference evidence="4 6" key="1">
    <citation type="submission" date="2018-06" db="EMBL/GenBank/DDBJ databases">
        <authorList>
            <consortium name="Pathogen Informatics"/>
            <person name="Doyle S."/>
        </authorList>
    </citation>
    <scope>NUCLEOTIDE SEQUENCE [LARGE SCALE GENOMIC DNA]</scope>
    <source>
        <strain evidence="4 6">NCTC10597</strain>
    </source>
</reference>
<evidence type="ECO:0000256" key="1">
    <source>
        <dbReference type="ARBA" id="ARBA00004241"/>
    </source>
</evidence>
<dbReference type="NCBIfam" id="TIGR02532">
    <property type="entry name" value="IV_pilin_GFxxxE"/>
    <property type="match status" value="1"/>
</dbReference>
<keyword evidence="3" id="KW-0812">Transmembrane</keyword>
<evidence type="ECO:0000313" key="6">
    <source>
        <dbReference type="Proteomes" id="UP000254330"/>
    </source>
</evidence>
<organism evidence="4 6">
    <name type="scientific">Kurthia zopfii</name>
    <dbReference type="NCBI Taxonomy" id="1650"/>
    <lineage>
        <taxon>Bacteria</taxon>
        <taxon>Bacillati</taxon>
        <taxon>Bacillota</taxon>
        <taxon>Bacilli</taxon>
        <taxon>Bacillales</taxon>
        <taxon>Caryophanaceae</taxon>
        <taxon>Kurthia</taxon>
    </lineage>
</organism>
<name>A0A8B4QBQ6_9BACL</name>
<keyword evidence="3" id="KW-1133">Transmembrane helix</keyword>
<evidence type="ECO:0000313" key="7">
    <source>
        <dbReference type="Proteomes" id="UP000294641"/>
    </source>
</evidence>
<gene>
    <name evidence="5" type="ORF">DFR61_10182</name>
    <name evidence="4" type="ORF">NCTC10597_01862</name>
</gene>
<dbReference type="OrthoDB" id="10007168at2"/>
<evidence type="ECO:0000313" key="5">
    <source>
        <dbReference type="EMBL" id="TDR44245.1"/>
    </source>
</evidence>
<keyword evidence="2" id="KW-0178">Competence</keyword>
<dbReference type="Proteomes" id="UP000254330">
    <property type="component" value="Unassembled WGS sequence"/>
</dbReference>
<comment type="caution">
    <text evidence="4">The sequence shown here is derived from an EMBL/GenBank/DDBJ whole genome shotgun (WGS) entry which is preliminary data.</text>
</comment>
<dbReference type="GO" id="GO:0009986">
    <property type="term" value="C:cell surface"/>
    <property type="evidence" value="ECO:0007669"/>
    <property type="project" value="UniProtKB-SubCell"/>
</dbReference>
<protein>
    <submittedName>
        <fullName evidence="5">Prepilin-type N-terminal cleavage/methylation domain-containing protein</fullName>
    </submittedName>
    <submittedName>
        <fullName evidence="4">Type II secretory pathway, component PulJ</fullName>
    </submittedName>
</protein>
<reference evidence="5 7" key="2">
    <citation type="submission" date="2019-03" db="EMBL/GenBank/DDBJ databases">
        <title>Genomic Encyclopedia of Type Strains, Phase IV (KMG-IV): sequencing the most valuable type-strain genomes for metagenomic binning, comparative biology and taxonomic classification.</title>
        <authorList>
            <person name="Goeker M."/>
        </authorList>
    </citation>
    <scope>NUCLEOTIDE SEQUENCE [LARGE SCALE GENOMIC DNA]</scope>
    <source>
        <strain evidence="5 7">DSM 20580</strain>
    </source>
</reference>
<dbReference type="AlphaFoldDB" id="A0A8B4QBQ6"/>
<keyword evidence="7" id="KW-1185">Reference proteome</keyword>
<proteinExistence type="predicted"/>
<accession>A0A8B4QBQ6</accession>
<dbReference type="EMBL" id="UGNP01000001">
    <property type="protein sequence ID" value="STX10149.1"/>
    <property type="molecule type" value="Genomic_DNA"/>
</dbReference>
<dbReference type="GO" id="GO:0030420">
    <property type="term" value="P:establishment of competence for transformation"/>
    <property type="evidence" value="ECO:0007669"/>
    <property type="project" value="UniProtKB-KW"/>
</dbReference>
<evidence type="ECO:0000256" key="3">
    <source>
        <dbReference type="SAM" id="Phobius"/>
    </source>
</evidence>
<dbReference type="EMBL" id="SNZG01000001">
    <property type="protein sequence ID" value="TDR44245.1"/>
    <property type="molecule type" value="Genomic_DNA"/>
</dbReference>
<evidence type="ECO:0000256" key="2">
    <source>
        <dbReference type="ARBA" id="ARBA00023287"/>
    </source>
</evidence>
<comment type="subcellular location">
    <subcellularLocation>
        <location evidence="1">Cell surface</location>
    </subcellularLocation>
</comment>
<dbReference type="InterPro" id="IPR012902">
    <property type="entry name" value="N_methyl_site"/>
</dbReference>
<dbReference type="Proteomes" id="UP000294641">
    <property type="component" value="Unassembled WGS sequence"/>
</dbReference>
<dbReference type="Pfam" id="PF07963">
    <property type="entry name" value="N_methyl"/>
    <property type="match status" value="1"/>
</dbReference>
<dbReference type="RefSeq" id="WP_109348279.1">
    <property type="nucleotide sequence ID" value="NZ_BJUE01000001.1"/>
</dbReference>
<evidence type="ECO:0000313" key="4">
    <source>
        <dbReference type="EMBL" id="STX10149.1"/>
    </source>
</evidence>